<dbReference type="GO" id="GO:0003677">
    <property type="term" value="F:DNA binding"/>
    <property type="evidence" value="ECO:0007669"/>
    <property type="project" value="UniProtKB-KW"/>
</dbReference>
<evidence type="ECO:0000256" key="8">
    <source>
        <dbReference type="ARBA" id="ARBA00023235"/>
    </source>
</evidence>
<dbReference type="EMBL" id="BK014722">
    <property type="protein sequence ID" value="DAD69498.1"/>
    <property type="molecule type" value="Genomic_DNA"/>
</dbReference>
<dbReference type="GO" id="GO:0006260">
    <property type="term" value="P:DNA replication"/>
    <property type="evidence" value="ECO:0007669"/>
    <property type="project" value="UniProtKB-KW"/>
</dbReference>
<dbReference type="InterPro" id="IPR016136">
    <property type="entry name" value="DNA_helicase_N/primase_C"/>
</dbReference>
<dbReference type="PROSITE" id="PS51199">
    <property type="entry name" value="SF4_HELICASE"/>
    <property type="match status" value="1"/>
</dbReference>
<accession>A0A8S5LHT1</accession>
<keyword evidence="3" id="KW-0547">Nucleotide-binding</keyword>
<evidence type="ECO:0000256" key="3">
    <source>
        <dbReference type="ARBA" id="ARBA00022741"/>
    </source>
</evidence>
<evidence type="ECO:0000256" key="5">
    <source>
        <dbReference type="ARBA" id="ARBA00022806"/>
    </source>
</evidence>
<evidence type="ECO:0000256" key="10">
    <source>
        <dbReference type="ARBA" id="ARBA00048954"/>
    </source>
</evidence>
<comment type="similarity">
    <text evidence="1">Belongs to the helicase family. DnaB subfamily.</text>
</comment>
<evidence type="ECO:0000256" key="1">
    <source>
        <dbReference type="ARBA" id="ARBA00008428"/>
    </source>
</evidence>
<protein>
    <recommendedName>
        <fullName evidence="9">DNA 5'-3' helicase</fullName>
        <ecNumber evidence="9">5.6.2.3</ecNumber>
    </recommendedName>
</protein>
<keyword evidence="2" id="KW-0235">DNA replication</keyword>
<comment type="catalytic activity">
    <reaction evidence="10">
        <text>ATP + H2O = ADP + phosphate + H(+)</text>
        <dbReference type="Rhea" id="RHEA:13065"/>
        <dbReference type="ChEBI" id="CHEBI:15377"/>
        <dbReference type="ChEBI" id="CHEBI:15378"/>
        <dbReference type="ChEBI" id="CHEBI:30616"/>
        <dbReference type="ChEBI" id="CHEBI:43474"/>
        <dbReference type="ChEBI" id="CHEBI:456216"/>
        <dbReference type="EC" id="5.6.2.3"/>
    </reaction>
</comment>
<dbReference type="PANTHER" id="PTHR30153:SF2">
    <property type="entry name" value="REPLICATIVE DNA HELICASE"/>
    <property type="match status" value="1"/>
</dbReference>
<sequence length="450" mass="49743">MNFASMEAEQSLLGGLLLENAAFAKIGSLKAEMFSNHQHKTLFAAMAAMLENREPVDVITVQEKLEQRGTLETVGGIEYLITLVQSTPSAANIARYAQIIRDRYGMRELLGAGQQIAEMRHDDLTLPQMQAKAVELVAAASRATQGASKVKFADEIVQDLIAYYDEIMKMPNGAMLGFSTGLKALDATTQGLRRGDLSVIGGRPSMGKSILAENIARHNAKKGLAVRIQSYEMGAKDLAIRGCAADKEVDYGNARRGRMTAGEVDLLNDYINELSGWNLSVDSESLNIDELVAECRIQKQQHGLDLLVVDHIHLMPLQDVRNEVRELDEITAKLKRLAIELDIHVIAVAQLNRGKEKALETRPTMSDIRGSGGIEQNANLVIFPYRPAYYDNSENPTKAELILAKNRDGMRGTLHIGFRGEYQKFTNDFDPLAAPQNLDEQAQRESVYDI</sequence>
<dbReference type="GO" id="GO:0043139">
    <property type="term" value="F:5'-3' DNA helicase activity"/>
    <property type="evidence" value="ECO:0007669"/>
    <property type="project" value="UniProtKB-EC"/>
</dbReference>
<dbReference type="Pfam" id="PF03796">
    <property type="entry name" value="DnaB_C"/>
    <property type="match status" value="1"/>
</dbReference>
<reference evidence="12" key="1">
    <citation type="journal article" date="2021" name="Proc. Natl. Acad. Sci. U.S.A.">
        <title>A Catalog of Tens of Thousands of Viruses from Human Metagenomes Reveals Hidden Associations with Chronic Diseases.</title>
        <authorList>
            <person name="Tisza M.J."/>
            <person name="Buck C.B."/>
        </authorList>
    </citation>
    <scope>NUCLEOTIDE SEQUENCE</scope>
    <source>
        <strain evidence="12">CtR0j7</strain>
    </source>
</reference>
<keyword evidence="4" id="KW-0378">Hydrolase</keyword>
<keyword evidence="8" id="KW-0413">Isomerase</keyword>
<evidence type="ECO:0000313" key="12">
    <source>
        <dbReference type="EMBL" id="DAD69498.1"/>
    </source>
</evidence>
<dbReference type="Gene3D" id="1.10.860.10">
    <property type="entry name" value="DNAb Helicase, Chain A"/>
    <property type="match status" value="1"/>
</dbReference>
<dbReference type="GO" id="GO:0016787">
    <property type="term" value="F:hydrolase activity"/>
    <property type="evidence" value="ECO:0007669"/>
    <property type="project" value="UniProtKB-KW"/>
</dbReference>
<dbReference type="PANTHER" id="PTHR30153">
    <property type="entry name" value="REPLICATIVE DNA HELICASE DNAB"/>
    <property type="match status" value="1"/>
</dbReference>
<keyword evidence="5 12" id="KW-0347">Helicase</keyword>
<keyword evidence="6" id="KW-0067">ATP-binding</keyword>
<dbReference type="InterPro" id="IPR036185">
    <property type="entry name" value="DNA_heli_DnaB-like_N_sf"/>
</dbReference>
<keyword evidence="7" id="KW-0238">DNA-binding</keyword>
<name>A0A8S5LHT1_9CAUD</name>
<dbReference type="EC" id="5.6.2.3" evidence="9"/>
<dbReference type="InterPro" id="IPR007694">
    <property type="entry name" value="DNA_helicase_DnaB-like_C"/>
</dbReference>
<dbReference type="Pfam" id="PF00772">
    <property type="entry name" value="DnaB"/>
    <property type="match status" value="1"/>
</dbReference>
<evidence type="ECO:0000256" key="4">
    <source>
        <dbReference type="ARBA" id="ARBA00022801"/>
    </source>
</evidence>
<dbReference type="InterPro" id="IPR007693">
    <property type="entry name" value="DNA_helicase_DnaB-like_N"/>
</dbReference>
<evidence type="ECO:0000256" key="7">
    <source>
        <dbReference type="ARBA" id="ARBA00023125"/>
    </source>
</evidence>
<dbReference type="InterPro" id="IPR027417">
    <property type="entry name" value="P-loop_NTPase"/>
</dbReference>
<dbReference type="SUPFAM" id="SSF48024">
    <property type="entry name" value="N-terminal domain of DnaB helicase"/>
    <property type="match status" value="1"/>
</dbReference>
<dbReference type="SUPFAM" id="SSF52540">
    <property type="entry name" value="P-loop containing nucleoside triphosphate hydrolases"/>
    <property type="match status" value="1"/>
</dbReference>
<evidence type="ECO:0000256" key="9">
    <source>
        <dbReference type="ARBA" id="ARBA00044969"/>
    </source>
</evidence>
<evidence type="ECO:0000256" key="6">
    <source>
        <dbReference type="ARBA" id="ARBA00022840"/>
    </source>
</evidence>
<dbReference type="Gene3D" id="3.40.50.300">
    <property type="entry name" value="P-loop containing nucleotide triphosphate hydrolases"/>
    <property type="match status" value="1"/>
</dbReference>
<dbReference type="GO" id="GO:0005524">
    <property type="term" value="F:ATP binding"/>
    <property type="evidence" value="ECO:0007669"/>
    <property type="project" value="UniProtKB-KW"/>
</dbReference>
<evidence type="ECO:0000259" key="11">
    <source>
        <dbReference type="PROSITE" id="PS51199"/>
    </source>
</evidence>
<feature type="domain" description="SF4 helicase" evidence="11">
    <location>
        <begin position="171"/>
        <end position="432"/>
    </location>
</feature>
<organism evidence="12">
    <name type="scientific">Siphoviridae sp. ctR0j7</name>
    <dbReference type="NCBI Taxonomy" id="2823580"/>
    <lineage>
        <taxon>Viruses</taxon>
        <taxon>Duplodnaviria</taxon>
        <taxon>Heunggongvirae</taxon>
        <taxon>Uroviricota</taxon>
        <taxon>Caudoviricetes</taxon>
    </lineage>
</organism>
<proteinExistence type="inferred from homology"/>
<evidence type="ECO:0000256" key="2">
    <source>
        <dbReference type="ARBA" id="ARBA00022705"/>
    </source>
</evidence>